<evidence type="ECO:0000256" key="1">
    <source>
        <dbReference type="SAM" id="MobiDB-lite"/>
    </source>
</evidence>
<dbReference type="AlphaFoldDB" id="A0AAN6FCD0"/>
<name>A0AAN6FCD0_9PEZI</name>
<feature type="compositionally biased region" description="Polar residues" evidence="1">
    <location>
        <begin position="137"/>
        <end position="168"/>
    </location>
</feature>
<proteinExistence type="predicted"/>
<organism evidence="2 4">
    <name type="scientific">Friedmanniomyces endolithicus</name>
    <dbReference type="NCBI Taxonomy" id="329885"/>
    <lineage>
        <taxon>Eukaryota</taxon>
        <taxon>Fungi</taxon>
        <taxon>Dikarya</taxon>
        <taxon>Ascomycota</taxon>
        <taxon>Pezizomycotina</taxon>
        <taxon>Dothideomycetes</taxon>
        <taxon>Dothideomycetidae</taxon>
        <taxon>Mycosphaerellales</taxon>
        <taxon>Teratosphaeriaceae</taxon>
        <taxon>Friedmanniomyces</taxon>
    </lineage>
</organism>
<feature type="region of interest" description="Disordered" evidence="1">
    <location>
        <begin position="1"/>
        <end position="29"/>
    </location>
</feature>
<dbReference type="EMBL" id="JASUXU010000070">
    <property type="protein sequence ID" value="KAK0311121.1"/>
    <property type="molecule type" value="Genomic_DNA"/>
</dbReference>
<dbReference type="EMBL" id="JAUJLE010000002">
    <property type="protein sequence ID" value="KAK1015563.1"/>
    <property type="molecule type" value="Genomic_DNA"/>
</dbReference>
<feature type="region of interest" description="Disordered" evidence="1">
    <location>
        <begin position="130"/>
        <end position="199"/>
    </location>
</feature>
<gene>
    <name evidence="2" type="ORF">LTR82_014414</name>
    <name evidence="3" type="ORF">LTR91_000588</name>
</gene>
<evidence type="ECO:0000313" key="5">
    <source>
        <dbReference type="Proteomes" id="UP001175353"/>
    </source>
</evidence>
<comment type="caution">
    <text evidence="2">The sequence shown here is derived from an EMBL/GenBank/DDBJ whole genome shotgun (WGS) entry which is preliminary data.</text>
</comment>
<evidence type="ECO:0000313" key="4">
    <source>
        <dbReference type="Proteomes" id="UP001168146"/>
    </source>
</evidence>
<accession>A0AAN6FCD0</accession>
<reference evidence="3" key="2">
    <citation type="submission" date="2023-06" db="EMBL/GenBank/DDBJ databases">
        <title>Black Yeasts Isolated from many extreme environments.</title>
        <authorList>
            <person name="Coleine C."/>
            <person name="Stajich J.E."/>
            <person name="Selbmann L."/>
        </authorList>
    </citation>
    <scope>NUCLEOTIDE SEQUENCE</scope>
    <source>
        <strain evidence="3">CCFEE 5200</strain>
    </source>
</reference>
<dbReference type="Proteomes" id="UP001168146">
    <property type="component" value="Unassembled WGS sequence"/>
</dbReference>
<protein>
    <submittedName>
        <fullName evidence="2">Uncharacterized protein</fullName>
    </submittedName>
</protein>
<evidence type="ECO:0000313" key="2">
    <source>
        <dbReference type="EMBL" id="KAK0311121.1"/>
    </source>
</evidence>
<dbReference type="Proteomes" id="UP001175353">
    <property type="component" value="Unassembled WGS sequence"/>
</dbReference>
<keyword evidence="5" id="KW-1185">Reference proteome</keyword>
<sequence length="306" mass="34366">MDPTRPTPSSRQRDPPSTRATLPHSDFGRLQDLIVLPEPSSTHDDDDDSLTTHLWSAEVSDDDLMYLRIVAQSELVRAVGSRIRVLREEVAQLESLMPKGGQTTWRKDADREAHSPKRRFMPMASDVCVEMQDSHSKAPSSNQQTLSPTISPSTTAQQSQPNIRTTGRYQLPHPIMLPVRTTEPGQNQRTPSPTPITTPGPDFLRLQHLIILPETAFTPANPFHKQLWAARLSAEELRTLLVDAQGLLEHAIRIKNEALGTELEKLDKLEERVVEGMTSPMREEVEDVKGDICAAMLQRWGLQRDV</sequence>
<evidence type="ECO:0000313" key="3">
    <source>
        <dbReference type="EMBL" id="KAK1015563.1"/>
    </source>
</evidence>
<reference evidence="2" key="1">
    <citation type="submission" date="2021-12" db="EMBL/GenBank/DDBJ databases">
        <title>Black yeast isolated from Biological Soil Crust.</title>
        <authorList>
            <person name="Kurbessoian T."/>
        </authorList>
    </citation>
    <scope>NUCLEOTIDE SEQUENCE</scope>
    <source>
        <strain evidence="2">CCFEE 5208</strain>
    </source>
</reference>